<dbReference type="EMBL" id="CAJMWX010001085">
    <property type="protein sequence ID" value="CAE6466528.1"/>
    <property type="molecule type" value="Genomic_DNA"/>
</dbReference>
<organism evidence="2 3">
    <name type="scientific">Rhizoctonia solani</name>
    <dbReference type="NCBI Taxonomy" id="456999"/>
    <lineage>
        <taxon>Eukaryota</taxon>
        <taxon>Fungi</taxon>
        <taxon>Dikarya</taxon>
        <taxon>Basidiomycota</taxon>
        <taxon>Agaricomycotina</taxon>
        <taxon>Agaricomycetes</taxon>
        <taxon>Cantharellales</taxon>
        <taxon>Ceratobasidiaceae</taxon>
        <taxon>Rhizoctonia</taxon>
    </lineage>
</organism>
<dbReference type="Gene3D" id="3.30.9.10">
    <property type="entry name" value="D-Amino Acid Oxidase, subunit A, domain 2"/>
    <property type="match status" value="1"/>
</dbReference>
<evidence type="ECO:0000313" key="2">
    <source>
        <dbReference type="EMBL" id="CAE6466528.1"/>
    </source>
</evidence>
<dbReference type="PANTHER" id="PTHR13847:SF213">
    <property type="entry name" value="DEPENDENT OXIDOREDUCTASE, PUTATIVE-RELATED"/>
    <property type="match status" value="1"/>
</dbReference>
<evidence type="ECO:0000259" key="1">
    <source>
        <dbReference type="Pfam" id="PF01266"/>
    </source>
</evidence>
<comment type="caution">
    <text evidence="2">The sequence shown here is derived from an EMBL/GenBank/DDBJ whole genome shotgun (WGS) entry which is preliminary data.</text>
</comment>
<dbReference type="PANTHER" id="PTHR13847">
    <property type="entry name" value="SARCOSINE DEHYDROGENASE-RELATED"/>
    <property type="match status" value="1"/>
</dbReference>
<reference evidence="2" key="1">
    <citation type="submission" date="2021-01" db="EMBL/GenBank/DDBJ databases">
        <authorList>
            <person name="Kaushik A."/>
        </authorList>
    </citation>
    <scope>NUCLEOTIDE SEQUENCE</scope>
    <source>
        <strain evidence="2">AG4-R118</strain>
    </source>
</reference>
<dbReference type="Proteomes" id="UP000663888">
    <property type="component" value="Unassembled WGS sequence"/>
</dbReference>
<dbReference type="InterPro" id="IPR006076">
    <property type="entry name" value="FAD-dep_OxRdtase"/>
</dbReference>
<gene>
    <name evidence="2" type="ORF">RDB_LOCUS99532</name>
</gene>
<dbReference type="Pfam" id="PF01266">
    <property type="entry name" value="DAO"/>
    <property type="match status" value="1"/>
</dbReference>
<evidence type="ECO:0000313" key="3">
    <source>
        <dbReference type="Proteomes" id="UP000663888"/>
    </source>
</evidence>
<sequence>MDGVVGSVVSSITSLKAATRTLWQLSSDYNTLQARISRSPGIPSFPTTDSHWPTTVSESDRLLHTSETLPPEHTDIVIIGSGITGTLVARALLEHPNASDLRIVIVEARDICSGATGRNGGHIKCDPHLIYHKYKALHGKEFASKATRFNMAHVDELIRISEKVGGGPRTEARRVEAVDAYFDSALFERACIKVKEFETDMPLEGQGIKIFNGREAQEAFGLSPLCVGAIINHAGAINPYKLVTALLSSFEQKYPNRFSIVARCPVNYIKEPTHENPLYTLETGKGPIATSHIIHATNAHVGHLVPGLRAKVFPLRQAMTAQFHRAFAQPPESTTQPGGRSFSFLYSEGFDYLTQRPDGTIMLGGGFAQSPQQGMFDVGINTDDSYNPAGAAHICGALSVLFKDPKHELPVDDANAENRVKSIWSGSIGVSADALPWVGRLPTRLTGRNVPSINEGSKIAPPGEWVSAGYTGEGMVNAALCSKALAMMILKPNEDNVSSWFPEQMRVTEKRCRKADPSTLLQDIWG</sequence>
<dbReference type="GO" id="GO:0005737">
    <property type="term" value="C:cytoplasm"/>
    <property type="evidence" value="ECO:0007669"/>
    <property type="project" value="TreeGrafter"/>
</dbReference>
<dbReference type="AlphaFoldDB" id="A0A8H3BTP9"/>
<dbReference type="InterPro" id="IPR036188">
    <property type="entry name" value="FAD/NAD-bd_sf"/>
</dbReference>
<dbReference type="Gene3D" id="3.50.50.60">
    <property type="entry name" value="FAD/NAD(P)-binding domain"/>
    <property type="match status" value="1"/>
</dbReference>
<dbReference type="SUPFAM" id="SSF51905">
    <property type="entry name" value="FAD/NAD(P)-binding domain"/>
    <property type="match status" value="1"/>
</dbReference>
<accession>A0A8H3BTP9</accession>
<protein>
    <recommendedName>
        <fullName evidence="1">FAD dependent oxidoreductase domain-containing protein</fullName>
    </recommendedName>
</protein>
<feature type="domain" description="FAD dependent oxidoreductase" evidence="1">
    <location>
        <begin position="75"/>
        <end position="486"/>
    </location>
</feature>
<proteinExistence type="predicted"/>
<name>A0A8H3BTP9_9AGAM</name>